<feature type="domain" description="Guanylate cyclase" evidence="1">
    <location>
        <begin position="51"/>
        <end position="184"/>
    </location>
</feature>
<evidence type="ECO:0000313" key="3">
    <source>
        <dbReference type="Proteomes" id="UP000031278"/>
    </source>
</evidence>
<comment type="caution">
    <text evidence="2">The sequence shown here is derived from an EMBL/GenBank/DDBJ whole genome shotgun (WGS) entry which is preliminary data.</text>
</comment>
<reference evidence="2 3" key="1">
    <citation type="submission" date="2014-12" db="EMBL/GenBank/DDBJ databases">
        <title>Genome sequencing of Photobacterium gaetbulicola AD005a.</title>
        <authorList>
            <person name="Adrian T.G.S."/>
            <person name="Chan K.G."/>
        </authorList>
    </citation>
    <scope>NUCLEOTIDE SEQUENCE [LARGE SCALE GENOMIC DNA]</scope>
    <source>
        <strain evidence="2 3">AD005a</strain>
    </source>
</reference>
<proteinExistence type="predicted"/>
<dbReference type="RefSeq" id="WP_039461191.1">
    <property type="nucleotide sequence ID" value="NZ_JWLZ01000152.1"/>
</dbReference>
<organism evidence="2 3">
    <name type="scientific">Photobacterium gaetbulicola</name>
    <dbReference type="NCBI Taxonomy" id="1295392"/>
    <lineage>
        <taxon>Bacteria</taxon>
        <taxon>Pseudomonadati</taxon>
        <taxon>Pseudomonadota</taxon>
        <taxon>Gammaproteobacteria</taxon>
        <taxon>Vibrionales</taxon>
        <taxon>Vibrionaceae</taxon>
        <taxon>Photobacterium</taxon>
    </lineage>
</organism>
<evidence type="ECO:0000313" key="2">
    <source>
        <dbReference type="EMBL" id="KHT63724.1"/>
    </source>
</evidence>
<dbReference type="EMBL" id="JWLZ01000152">
    <property type="protein sequence ID" value="KHT63724.1"/>
    <property type="molecule type" value="Genomic_DNA"/>
</dbReference>
<dbReference type="SUPFAM" id="SSF55073">
    <property type="entry name" value="Nucleotide cyclase"/>
    <property type="match status" value="1"/>
</dbReference>
<dbReference type="Pfam" id="PF00211">
    <property type="entry name" value="Guanylate_cyc"/>
    <property type="match status" value="1"/>
</dbReference>
<evidence type="ECO:0000259" key="1">
    <source>
        <dbReference type="PROSITE" id="PS50125"/>
    </source>
</evidence>
<gene>
    <name evidence="2" type="ORF">RJ45_10255</name>
</gene>
<dbReference type="InterPro" id="IPR029787">
    <property type="entry name" value="Nucleotide_cyclase"/>
</dbReference>
<dbReference type="Proteomes" id="UP000031278">
    <property type="component" value="Unassembled WGS sequence"/>
</dbReference>
<dbReference type="InterPro" id="IPR001054">
    <property type="entry name" value="A/G_cyclase"/>
</dbReference>
<protein>
    <recommendedName>
        <fullName evidence="1">Guanylate cyclase domain-containing protein</fullName>
    </recommendedName>
</protein>
<sequence>MESKFKPYDYLESIKRIDEILNLPRDNFTHHKGVPSKQSLTYKNGFYVDITVLFIDMRGSKELAKLHNKPVLAKIYRAYISEMTAILNGCSLISDIYIEGDGLCAVYNTTTKKDVERIVTVAAKLMSCIKIINVKLNKKGYQSIKVGIGISDEEALLIKAGQYGSGVNEVVWIGKPFGQAAKLCSYANKDGNKTILITHNVYNNLKDSKDFFSYDMFLDCYQGSLIIPSMDEWVEKNKPQNTFGF</sequence>
<name>A0A0B9G558_9GAMM</name>
<dbReference type="AlphaFoldDB" id="A0A0B9G558"/>
<dbReference type="Gene3D" id="3.30.70.1230">
    <property type="entry name" value="Nucleotide cyclase"/>
    <property type="match status" value="1"/>
</dbReference>
<dbReference type="GO" id="GO:0035556">
    <property type="term" value="P:intracellular signal transduction"/>
    <property type="evidence" value="ECO:0007669"/>
    <property type="project" value="InterPro"/>
</dbReference>
<accession>A0A0B9G558</accession>
<dbReference type="GO" id="GO:0004016">
    <property type="term" value="F:adenylate cyclase activity"/>
    <property type="evidence" value="ECO:0007669"/>
    <property type="project" value="UniProtKB-ARBA"/>
</dbReference>
<dbReference type="PROSITE" id="PS50125">
    <property type="entry name" value="GUANYLATE_CYCLASE_2"/>
    <property type="match status" value="1"/>
</dbReference>
<dbReference type="GO" id="GO:0009190">
    <property type="term" value="P:cyclic nucleotide biosynthetic process"/>
    <property type="evidence" value="ECO:0007669"/>
    <property type="project" value="InterPro"/>
</dbReference>